<name>A0A642PUK0_9BACE</name>
<protein>
    <submittedName>
        <fullName evidence="2">Uncharacterized protein</fullName>
    </submittedName>
</protein>
<organism evidence="2 3">
    <name type="scientific">Bacteroides cellulosilyticus</name>
    <dbReference type="NCBI Taxonomy" id="246787"/>
    <lineage>
        <taxon>Bacteria</taxon>
        <taxon>Pseudomonadati</taxon>
        <taxon>Bacteroidota</taxon>
        <taxon>Bacteroidia</taxon>
        <taxon>Bacteroidales</taxon>
        <taxon>Bacteroidaceae</taxon>
        <taxon>Bacteroides</taxon>
    </lineage>
</organism>
<dbReference type="RefSeq" id="WP_149920251.1">
    <property type="nucleotide sequence ID" value="NZ_VVYV01000029.1"/>
</dbReference>
<evidence type="ECO:0000313" key="3">
    <source>
        <dbReference type="Proteomes" id="UP000448877"/>
    </source>
</evidence>
<comment type="caution">
    <text evidence="2">The sequence shown here is derived from an EMBL/GenBank/DDBJ whole genome shotgun (WGS) entry which is preliminary data.</text>
</comment>
<evidence type="ECO:0000256" key="1">
    <source>
        <dbReference type="SAM" id="MobiDB-lite"/>
    </source>
</evidence>
<dbReference type="EMBL" id="VVYV01000029">
    <property type="protein sequence ID" value="KAA5415984.1"/>
    <property type="molecule type" value="Genomic_DNA"/>
</dbReference>
<proteinExistence type="predicted"/>
<accession>A0A642PUK0</accession>
<gene>
    <name evidence="2" type="ORF">F2Y81_16595</name>
</gene>
<feature type="compositionally biased region" description="Basic residues" evidence="1">
    <location>
        <begin position="1"/>
        <end position="10"/>
    </location>
</feature>
<evidence type="ECO:0000313" key="2">
    <source>
        <dbReference type="EMBL" id="KAA5415984.1"/>
    </source>
</evidence>
<sequence length="86" mass="10329">MQNNREKKRKGPAEERKPDTTTNVSNLDEIIARQREREKKLYPIRVSGTTVIYVTRNKANSQYAEKYKRDKLMRLKHESKEKENTY</sequence>
<dbReference type="Proteomes" id="UP000448877">
    <property type="component" value="Unassembled WGS sequence"/>
</dbReference>
<feature type="region of interest" description="Disordered" evidence="1">
    <location>
        <begin position="1"/>
        <end position="23"/>
    </location>
</feature>
<dbReference type="AlphaFoldDB" id="A0A642PUK0"/>
<reference evidence="2 3" key="1">
    <citation type="journal article" date="2019" name="Nat. Med.">
        <title>A library of human gut bacterial isolates paired with longitudinal multiomics data enables mechanistic microbiome research.</title>
        <authorList>
            <person name="Poyet M."/>
            <person name="Groussin M."/>
            <person name="Gibbons S.M."/>
            <person name="Avila-Pacheco J."/>
            <person name="Jiang X."/>
            <person name="Kearney S.M."/>
            <person name="Perrotta A.R."/>
            <person name="Berdy B."/>
            <person name="Zhao S."/>
            <person name="Lieberman T.D."/>
            <person name="Swanson P.K."/>
            <person name="Smith M."/>
            <person name="Roesemann S."/>
            <person name="Alexander J.E."/>
            <person name="Rich S.A."/>
            <person name="Livny J."/>
            <person name="Vlamakis H."/>
            <person name="Clish C."/>
            <person name="Bullock K."/>
            <person name="Deik A."/>
            <person name="Scott J."/>
            <person name="Pierce K.A."/>
            <person name="Xavier R.J."/>
            <person name="Alm E.J."/>
        </authorList>
    </citation>
    <scope>NUCLEOTIDE SEQUENCE [LARGE SCALE GENOMIC DNA]</scope>
    <source>
        <strain evidence="2 3">BIOML-A6</strain>
    </source>
</reference>